<evidence type="ECO:0000313" key="2">
    <source>
        <dbReference type="Proteomes" id="UP000184074"/>
    </source>
</evidence>
<organism evidence="1 2">
    <name type="scientific">Cognatiyoonia sediminum</name>
    <dbReference type="NCBI Taxonomy" id="1508389"/>
    <lineage>
        <taxon>Bacteria</taxon>
        <taxon>Pseudomonadati</taxon>
        <taxon>Pseudomonadota</taxon>
        <taxon>Alphaproteobacteria</taxon>
        <taxon>Rhodobacterales</taxon>
        <taxon>Paracoccaceae</taxon>
        <taxon>Cognatiyoonia</taxon>
    </lineage>
</organism>
<evidence type="ECO:0000313" key="1">
    <source>
        <dbReference type="EMBL" id="SHG80377.1"/>
    </source>
</evidence>
<dbReference type="InterPro" id="IPR020349">
    <property type="entry name" value="Uncharacterised_14.7kDa"/>
</dbReference>
<dbReference type="EMBL" id="FQXB01000001">
    <property type="protein sequence ID" value="SHG80377.1"/>
    <property type="molecule type" value="Genomic_DNA"/>
</dbReference>
<sequence length="135" mass="14745">MSRLFIVSIVSMISLVALSGSLQAKPELREVAHVRNGIITVGIAYEISQKCGSISPRYIRGLNFLEGLKGHARNLGYTNREIDDYINDSNEKNRLEALGRSMMADMGIVEGEEATYCAVGRAEIEAGSGIGRLLR</sequence>
<dbReference type="STRING" id="1508389.SAMN05444003_1001"/>
<keyword evidence="2" id="KW-1185">Reference proteome</keyword>
<gene>
    <name evidence="1" type="ORF">SAMN05444003_1001</name>
</gene>
<dbReference type="RefSeq" id="WP_072899744.1">
    <property type="nucleotide sequence ID" value="NZ_FQXB01000001.1"/>
</dbReference>
<accession>A0A1M5MT42</accession>
<name>A0A1M5MT42_9RHOB</name>
<reference evidence="1 2" key="1">
    <citation type="submission" date="2016-11" db="EMBL/GenBank/DDBJ databases">
        <authorList>
            <person name="Jaros S."/>
            <person name="Januszkiewicz K."/>
            <person name="Wedrychowicz H."/>
        </authorList>
    </citation>
    <scope>NUCLEOTIDE SEQUENCE [LARGE SCALE GENOMIC DNA]</scope>
    <source>
        <strain evidence="1 2">DSM 28715</strain>
    </source>
</reference>
<dbReference type="Pfam" id="PF17267">
    <property type="entry name" value="DUF5333"/>
    <property type="match status" value="1"/>
</dbReference>
<dbReference type="OrthoDB" id="7658992at2"/>
<dbReference type="AlphaFoldDB" id="A0A1M5MT42"/>
<dbReference type="Proteomes" id="UP000184074">
    <property type="component" value="Unassembled WGS sequence"/>
</dbReference>
<protein>
    <submittedName>
        <fullName evidence="1">Uncharacterized protein</fullName>
    </submittedName>
</protein>
<proteinExistence type="predicted"/>